<organism evidence="8 9">
    <name type="scientific">Brevibacillus gelatini</name>
    <dbReference type="NCBI Taxonomy" id="1655277"/>
    <lineage>
        <taxon>Bacteria</taxon>
        <taxon>Bacillati</taxon>
        <taxon>Bacillota</taxon>
        <taxon>Bacilli</taxon>
        <taxon>Bacillales</taxon>
        <taxon>Paenibacillaceae</taxon>
        <taxon>Brevibacillus</taxon>
    </lineage>
</organism>
<dbReference type="Pfam" id="PF14464">
    <property type="entry name" value="Prok-JAB"/>
    <property type="match status" value="1"/>
</dbReference>
<comment type="caution">
    <text evidence="8">The sequence shown here is derived from an EMBL/GenBank/DDBJ whole genome shotgun (WGS) entry which is preliminary data.</text>
</comment>
<feature type="region of interest" description="Disordered" evidence="6">
    <location>
        <begin position="24"/>
        <end position="59"/>
    </location>
</feature>
<evidence type="ECO:0000256" key="1">
    <source>
        <dbReference type="ARBA" id="ARBA00022670"/>
    </source>
</evidence>
<keyword evidence="4" id="KW-0862">Zinc</keyword>
<keyword evidence="9" id="KW-1185">Reference proteome</keyword>
<evidence type="ECO:0000256" key="4">
    <source>
        <dbReference type="ARBA" id="ARBA00022833"/>
    </source>
</evidence>
<dbReference type="Proteomes" id="UP000268829">
    <property type="component" value="Unassembled WGS sequence"/>
</dbReference>
<accession>A0A3M8AZG2</accession>
<evidence type="ECO:0000259" key="7">
    <source>
        <dbReference type="Pfam" id="PF14464"/>
    </source>
</evidence>
<protein>
    <recommendedName>
        <fullName evidence="7">JAB domain-containing protein</fullName>
    </recommendedName>
</protein>
<dbReference type="GO" id="GO:0008237">
    <property type="term" value="F:metallopeptidase activity"/>
    <property type="evidence" value="ECO:0007669"/>
    <property type="project" value="UniProtKB-KW"/>
</dbReference>
<evidence type="ECO:0000256" key="2">
    <source>
        <dbReference type="ARBA" id="ARBA00022723"/>
    </source>
</evidence>
<keyword evidence="3" id="KW-0378">Hydrolase</keyword>
<evidence type="ECO:0000313" key="8">
    <source>
        <dbReference type="EMBL" id="RNB56596.1"/>
    </source>
</evidence>
<evidence type="ECO:0000256" key="3">
    <source>
        <dbReference type="ARBA" id="ARBA00022801"/>
    </source>
</evidence>
<keyword evidence="2" id="KW-0479">Metal-binding</keyword>
<feature type="domain" description="JAB" evidence="7">
    <location>
        <begin position="251"/>
        <end position="326"/>
    </location>
</feature>
<dbReference type="GO" id="GO:0046872">
    <property type="term" value="F:metal ion binding"/>
    <property type="evidence" value="ECO:0007669"/>
    <property type="project" value="UniProtKB-KW"/>
</dbReference>
<name>A0A3M8AZG2_9BACL</name>
<evidence type="ECO:0000256" key="6">
    <source>
        <dbReference type="SAM" id="MobiDB-lite"/>
    </source>
</evidence>
<dbReference type="GO" id="GO:0006508">
    <property type="term" value="P:proteolysis"/>
    <property type="evidence" value="ECO:0007669"/>
    <property type="project" value="UniProtKB-KW"/>
</dbReference>
<keyword evidence="5" id="KW-0482">Metalloprotease</keyword>
<evidence type="ECO:0000313" key="9">
    <source>
        <dbReference type="Proteomes" id="UP000268829"/>
    </source>
</evidence>
<dbReference type="InterPro" id="IPR028090">
    <property type="entry name" value="JAB_dom_prok"/>
</dbReference>
<evidence type="ECO:0000256" key="5">
    <source>
        <dbReference type="ARBA" id="ARBA00023049"/>
    </source>
</evidence>
<proteinExistence type="predicted"/>
<gene>
    <name evidence="8" type="ORF">EDM57_12380</name>
</gene>
<sequence length="380" mass="42852">MNPRGGMESMTDKLFQETLFSFLGEEEPEAIQDTGKGKKTTASTKSRVASKDQKKTAVSVTKSEPETWELNTETIIRYGGENIPLTDYFTPEEITNGLPDSSPTDEQTTGDNAEVKLRNITGEDVRKRLENDFGELTEELTTMTFIKEKNMIIPVLTARKKGSGMILDRRHGVYLKLEDAVANRRSNMYVPGADGHMYHIRETEALTICKRARKVPSVPALVEGVRLKFPRIPWGILTQFLIVARYFARTHGAEVHGEIYWGEEGYQLVIPAQIVSRDMCEPTEQVAYVENVVKVMEIHSHHTMEAYFSSQDDRSEQAPILYAVVGRVLDFFPQILVRTCLDGEYLIINPHIVFESPLESPTNLDFPQVFVKGAGDDDTV</sequence>
<reference evidence="8 9" key="1">
    <citation type="submission" date="2018-10" db="EMBL/GenBank/DDBJ databases">
        <title>Phylogenomics of Brevibacillus.</title>
        <authorList>
            <person name="Dunlap C."/>
        </authorList>
    </citation>
    <scope>NUCLEOTIDE SEQUENCE [LARGE SCALE GENOMIC DNA]</scope>
    <source>
        <strain evidence="8 9">DSM 100115</strain>
    </source>
</reference>
<keyword evidence="1" id="KW-0645">Protease</keyword>
<dbReference type="OrthoDB" id="1956305at2"/>
<dbReference type="EMBL" id="RHHS01000028">
    <property type="protein sequence ID" value="RNB56596.1"/>
    <property type="molecule type" value="Genomic_DNA"/>
</dbReference>
<dbReference type="AlphaFoldDB" id="A0A3M8AZG2"/>